<dbReference type="EMBL" id="CP113865">
    <property type="protein sequence ID" value="WAM35039.1"/>
    <property type="molecule type" value="Genomic_DNA"/>
</dbReference>
<evidence type="ECO:0000313" key="2">
    <source>
        <dbReference type="Proteomes" id="UP001164909"/>
    </source>
</evidence>
<sequence length="62" mass="6681">MCCAVVTLHRLSTIKDADLIIVLDGGRIIEMGTHDKLISKKAADSRPLHKPDKVCKGGVIAK</sequence>
<dbReference type="SUPFAM" id="SSF52540">
    <property type="entry name" value="P-loop containing nucleoside triphosphate hydrolases"/>
    <property type="match status" value="1"/>
</dbReference>
<gene>
    <name evidence="1" type="ORF">OTK00_002391</name>
</gene>
<dbReference type="InterPro" id="IPR027417">
    <property type="entry name" value="P-loop_NTPase"/>
</dbReference>
<organism evidence="1 2">
    <name type="scientific">Caldicellulosiruptor morganii</name>
    <dbReference type="NCBI Taxonomy" id="1387555"/>
    <lineage>
        <taxon>Bacteria</taxon>
        <taxon>Bacillati</taxon>
        <taxon>Bacillota</taxon>
        <taxon>Bacillota incertae sedis</taxon>
        <taxon>Caldicellulosiruptorales</taxon>
        <taxon>Caldicellulosiruptoraceae</taxon>
        <taxon>Caldicellulosiruptor</taxon>
    </lineage>
</organism>
<name>A0ABY7BQY1_9FIRM</name>
<dbReference type="RefSeq" id="WP_045168640.1">
    <property type="nucleotide sequence ID" value="NZ_CP113865.1"/>
</dbReference>
<dbReference type="Proteomes" id="UP001164909">
    <property type="component" value="Chromosome"/>
</dbReference>
<evidence type="ECO:0000313" key="1">
    <source>
        <dbReference type="EMBL" id="WAM35039.1"/>
    </source>
</evidence>
<dbReference type="Gene3D" id="3.40.50.300">
    <property type="entry name" value="P-loop containing nucleotide triphosphate hydrolases"/>
    <property type="match status" value="1"/>
</dbReference>
<protein>
    <submittedName>
        <fullName evidence="1">Uncharacterized protein</fullName>
    </submittedName>
</protein>
<keyword evidence="2" id="KW-1185">Reference proteome</keyword>
<proteinExistence type="predicted"/>
<reference evidence="1" key="1">
    <citation type="submission" date="2022-12" db="EMBL/GenBank/DDBJ databases">
        <authorList>
            <person name="Bing R.G."/>
            <person name="Willard D.J."/>
            <person name="Manesh M.J.H."/>
            <person name="Laemthong T."/>
            <person name="Crosby J.R."/>
            <person name="Kelly R.M."/>
        </authorList>
    </citation>
    <scope>NUCLEOTIDE SEQUENCE</scope>
    <source>
        <strain evidence="1">DSM 8990</strain>
    </source>
</reference>
<accession>A0ABY7BQY1</accession>